<evidence type="ECO:0008006" key="5">
    <source>
        <dbReference type="Google" id="ProtNLM"/>
    </source>
</evidence>
<dbReference type="Proteomes" id="UP000095350">
    <property type="component" value="Unassembled WGS sequence"/>
</dbReference>
<accession>A0A173V354</accession>
<evidence type="ECO:0000313" key="1">
    <source>
        <dbReference type="EMBL" id="CUN20727.1"/>
    </source>
</evidence>
<evidence type="ECO:0000313" key="3">
    <source>
        <dbReference type="Proteomes" id="UP000095350"/>
    </source>
</evidence>
<gene>
    <name evidence="2" type="ORF">DW264_11010</name>
    <name evidence="1" type="ORF">ERS852572_02470</name>
</gene>
<dbReference type="OrthoDB" id="14143at2"/>
<proteinExistence type="predicted"/>
<dbReference type="EMBL" id="CYXZ01000018">
    <property type="protein sequence ID" value="CUN20727.1"/>
    <property type="molecule type" value="Genomic_DNA"/>
</dbReference>
<protein>
    <recommendedName>
        <fullName evidence="5">YkgJ family cysteine cluster protein</fullName>
    </recommendedName>
</protein>
<dbReference type="RefSeq" id="WP_055194826.1">
    <property type="nucleotide sequence ID" value="NZ_CABIYH010000018.1"/>
</dbReference>
<dbReference type="AlphaFoldDB" id="A0A173V354"/>
<organism evidence="1 3">
    <name type="scientific">Roseburia intestinalis</name>
    <dbReference type="NCBI Taxonomy" id="166486"/>
    <lineage>
        <taxon>Bacteria</taxon>
        <taxon>Bacillati</taxon>
        <taxon>Bacillota</taxon>
        <taxon>Clostridia</taxon>
        <taxon>Lachnospirales</taxon>
        <taxon>Lachnospiraceae</taxon>
        <taxon>Roseburia</taxon>
    </lineage>
</organism>
<dbReference type="PaxDb" id="166486-ERS852572_02470"/>
<reference evidence="2 4" key="2">
    <citation type="submission" date="2018-08" db="EMBL/GenBank/DDBJ databases">
        <title>A genome reference for cultivated species of the human gut microbiota.</title>
        <authorList>
            <person name="Zou Y."/>
            <person name="Xue W."/>
            <person name="Luo G."/>
        </authorList>
    </citation>
    <scope>NUCLEOTIDE SEQUENCE [LARGE SCALE GENOMIC DNA]</scope>
    <source>
        <strain evidence="2 4">AM22-21LB</strain>
    </source>
</reference>
<sequence length="156" mass="18272">MITTILKRETCAECLICCHYTDEDVWDAPGFTKKEFEKNSIDGNYHYYCSNKLFYLEMEKNSKNEYVCPLLSDKGCKLGVNKPFKCAIWPLYIVNINHKIALVVSDVCPNVYRLSNKEILHGIKCILPSIQTMARNYPELIEQYRDNYRFVTYLDS</sequence>
<evidence type="ECO:0000313" key="4">
    <source>
        <dbReference type="Proteomes" id="UP000284051"/>
    </source>
</evidence>
<dbReference type="EMBL" id="QRID01000010">
    <property type="protein sequence ID" value="RHG27631.1"/>
    <property type="molecule type" value="Genomic_DNA"/>
</dbReference>
<evidence type="ECO:0000313" key="2">
    <source>
        <dbReference type="EMBL" id="RHG27631.1"/>
    </source>
</evidence>
<name>A0A173V354_9FIRM</name>
<reference evidence="1 3" key="1">
    <citation type="submission" date="2015-09" db="EMBL/GenBank/DDBJ databases">
        <authorList>
            <consortium name="Pathogen Informatics"/>
        </authorList>
    </citation>
    <scope>NUCLEOTIDE SEQUENCE [LARGE SCALE GENOMIC DNA]</scope>
    <source>
        <strain evidence="1 3">2789STDY5834960</strain>
    </source>
</reference>
<dbReference type="Proteomes" id="UP000284051">
    <property type="component" value="Unassembled WGS sequence"/>
</dbReference>